<dbReference type="SMART" id="SM00905">
    <property type="entry name" value="FolB"/>
    <property type="match status" value="1"/>
</dbReference>
<protein>
    <recommendedName>
        <fullName evidence="6">7,8-dihydroneopterin aldolase</fullName>
        <ecNumber evidence="6">4.1.2.25</ecNumber>
    </recommendedName>
</protein>
<dbReference type="GO" id="GO:0004150">
    <property type="term" value="F:dihydroneopterin aldolase activity"/>
    <property type="evidence" value="ECO:0007669"/>
    <property type="project" value="UniProtKB-UniRule"/>
</dbReference>
<dbReference type="Proteomes" id="UP000683507">
    <property type="component" value="Chromosome"/>
</dbReference>
<evidence type="ECO:0000256" key="3">
    <source>
        <dbReference type="ARBA" id="ARBA00005708"/>
    </source>
</evidence>
<name>A0A916JJN1_9FLAO</name>
<dbReference type="GO" id="GO:0005737">
    <property type="term" value="C:cytoplasm"/>
    <property type="evidence" value="ECO:0007669"/>
    <property type="project" value="TreeGrafter"/>
</dbReference>
<organism evidence="8 9">
    <name type="scientific">Parvicella tangerina</name>
    <dbReference type="NCBI Taxonomy" id="2829795"/>
    <lineage>
        <taxon>Bacteria</taxon>
        <taxon>Pseudomonadati</taxon>
        <taxon>Bacteroidota</taxon>
        <taxon>Flavobacteriia</taxon>
        <taxon>Flavobacteriales</taxon>
        <taxon>Parvicellaceae</taxon>
        <taxon>Parvicella</taxon>
    </lineage>
</organism>
<dbReference type="InterPro" id="IPR006156">
    <property type="entry name" value="Dihydroneopterin_aldolase"/>
</dbReference>
<proteinExistence type="inferred from homology"/>
<evidence type="ECO:0000313" key="8">
    <source>
        <dbReference type="EMBL" id="CAG5076371.1"/>
    </source>
</evidence>
<gene>
    <name evidence="8" type="primary">folB</name>
    <name evidence="8" type="ORF">CRYO30217_00088</name>
</gene>
<accession>A0A916JJN1</accession>
<dbReference type="NCBIfam" id="TIGR00525">
    <property type="entry name" value="folB"/>
    <property type="match status" value="1"/>
</dbReference>
<dbReference type="EC" id="4.1.2.25" evidence="6"/>
<comment type="pathway">
    <text evidence="2 6">Cofactor biosynthesis; tetrahydrofolate biosynthesis; 2-amino-4-hydroxy-6-hydroxymethyl-7,8-dihydropteridine diphosphate from 7,8-dihydroneopterin triphosphate: step 3/4.</text>
</comment>
<dbReference type="KEGG" id="ptan:CRYO30217_00088"/>
<dbReference type="PANTHER" id="PTHR42844">
    <property type="entry name" value="DIHYDRONEOPTERIN ALDOLASE 1-RELATED"/>
    <property type="match status" value="1"/>
</dbReference>
<dbReference type="PANTHER" id="PTHR42844:SF1">
    <property type="entry name" value="DIHYDRONEOPTERIN ALDOLASE 1-RELATED"/>
    <property type="match status" value="1"/>
</dbReference>
<evidence type="ECO:0000256" key="1">
    <source>
        <dbReference type="ARBA" id="ARBA00001353"/>
    </source>
</evidence>
<dbReference type="AlphaFoldDB" id="A0A916JJN1"/>
<keyword evidence="4 6" id="KW-0289">Folate biosynthesis</keyword>
<evidence type="ECO:0000256" key="4">
    <source>
        <dbReference type="ARBA" id="ARBA00022909"/>
    </source>
</evidence>
<evidence type="ECO:0000256" key="5">
    <source>
        <dbReference type="ARBA" id="ARBA00023239"/>
    </source>
</evidence>
<reference evidence="8" key="1">
    <citation type="submission" date="2021-04" db="EMBL/GenBank/DDBJ databases">
        <authorList>
            <person name="Rodrigo-Torres L."/>
            <person name="Arahal R. D."/>
            <person name="Lucena T."/>
        </authorList>
    </citation>
    <scope>NUCLEOTIDE SEQUENCE</scope>
    <source>
        <strain evidence="8">AS29M-1</strain>
    </source>
</reference>
<comment type="similarity">
    <text evidence="3 6">Belongs to the DHNA family.</text>
</comment>
<comment type="function">
    <text evidence="6">Catalyzes the conversion of 7,8-dihydroneopterin to 6-hydroxymethyl-7,8-dihydropterin.</text>
</comment>
<dbReference type="Gene3D" id="3.30.1130.10">
    <property type="match status" value="1"/>
</dbReference>
<dbReference type="SUPFAM" id="SSF55620">
    <property type="entry name" value="Tetrahydrobiopterin biosynthesis enzymes-like"/>
    <property type="match status" value="1"/>
</dbReference>
<evidence type="ECO:0000259" key="7">
    <source>
        <dbReference type="SMART" id="SM00905"/>
    </source>
</evidence>
<sequence length="116" mass="13278">MNLIQVKGIRCYSYHGCLQEEALIGGHFEVDIDLWCNFKPSAKDDDLNLTINYVDVNRIVEEEMAKPSKLIETVAYRITNRMKNAFSILDKSRVEIRKINPPLEGDVSHVAVIVEE</sequence>
<dbReference type="Pfam" id="PF02152">
    <property type="entry name" value="FolB"/>
    <property type="match status" value="1"/>
</dbReference>
<dbReference type="GO" id="GO:0046656">
    <property type="term" value="P:folic acid biosynthetic process"/>
    <property type="evidence" value="ECO:0007669"/>
    <property type="project" value="UniProtKB-UniRule"/>
</dbReference>
<dbReference type="InterPro" id="IPR006157">
    <property type="entry name" value="FolB_dom"/>
</dbReference>
<evidence type="ECO:0000313" key="9">
    <source>
        <dbReference type="Proteomes" id="UP000683507"/>
    </source>
</evidence>
<dbReference type="EMBL" id="OU015584">
    <property type="protein sequence ID" value="CAG5076371.1"/>
    <property type="molecule type" value="Genomic_DNA"/>
</dbReference>
<evidence type="ECO:0000256" key="2">
    <source>
        <dbReference type="ARBA" id="ARBA00005013"/>
    </source>
</evidence>
<feature type="domain" description="Dihydroneopterin aldolase/epimerase" evidence="7">
    <location>
        <begin position="4"/>
        <end position="116"/>
    </location>
</feature>
<evidence type="ECO:0000256" key="6">
    <source>
        <dbReference type="RuleBase" id="RU362079"/>
    </source>
</evidence>
<dbReference type="RefSeq" id="WP_258540333.1">
    <property type="nucleotide sequence ID" value="NZ_OU015584.1"/>
</dbReference>
<comment type="catalytic activity">
    <reaction evidence="1 6">
        <text>7,8-dihydroneopterin = 6-hydroxymethyl-7,8-dihydropterin + glycolaldehyde</text>
        <dbReference type="Rhea" id="RHEA:10540"/>
        <dbReference type="ChEBI" id="CHEBI:17001"/>
        <dbReference type="ChEBI" id="CHEBI:17071"/>
        <dbReference type="ChEBI" id="CHEBI:44841"/>
        <dbReference type="EC" id="4.1.2.25"/>
    </reaction>
</comment>
<dbReference type="GO" id="GO:0046654">
    <property type="term" value="P:tetrahydrofolate biosynthetic process"/>
    <property type="evidence" value="ECO:0007669"/>
    <property type="project" value="UniProtKB-UniRule"/>
</dbReference>
<dbReference type="InterPro" id="IPR043133">
    <property type="entry name" value="GTP-CH-I_C/QueF"/>
</dbReference>
<keyword evidence="9" id="KW-1185">Reference proteome</keyword>
<keyword evidence="5 6" id="KW-0456">Lyase</keyword>
<dbReference type="NCBIfam" id="TIGR00526">
    <property type="entry name" value="folB_dom"/>
    <property type="match status" value="1"/>
</dbReference>